<evidence type="ECO:0000313" key="2">
    <source>
        <dbReference type="EMBL" id="DAD23094.1"/>
    </source>
</evidence>
<organism evidence="2 3">
    <name type="scientific">Nelumbo nucifera</name>
    <name type="common">Sacred lotus</name>
    <dbReference type="NCBI Taxonomy" id="4432"/>
    <lineage>
        <taxon>Eukaryota</taxon>
        <taxon>Viridiplantae</taxon>
        <taxon>Streptophyta</taxon>
        <taxon>Embryophyta</taxon>
        <taxon>Tracheophyta</taxon>
        <taxon>Spermatophyta</taxon>
        <taxon>Magnoliopsida</taxon>
        <taxon>Proteales</taxon>
        <taxon>Nelumbonaceae</taxon>
        <taxon>Nelumbo</taxon>
    </lineage>
</organism>
<feature type="region of interest" description="Disordered" evidence="1">
    <location>
        <begin position="66"/>
        <end position="89"/>
    </location>
</feature>
<sequence length="156" mass="17357">MMETLLRSVRKKKTLLVRSASPQKSTIKDVLPGVSKKTMGMPLLCSVRMKKRRGLQLAKWGDAAAFDSNEEEGGEQEDDGDAAGVLGSNEEEDYHWPLLCSVRMKKRRRLPLAASVSIVFGSNEEEKKMAVAVFGSNNEDYHWDIRGIMGSKVSLI</sequence>
<dbReference type="EMBL" id="DUZY01000001">
    <property type="protein sequence ID" value="DAD23094.1"/>
    <property type="molecule type" value="Genomic_DNA"/>
</dbReference>
<comment type="caution">
    <text evidence="2">The sequence shown here is derived from an EMBL/GenBank/DDBJ whole genome shotgun (WGS) entry which is preliminary data.</text>
</comment>
<feature type="compositionally biased region" description="Acidic residues" evidence="1">
    <location>
        <begin position="68"/>
        <end position="81"/>
    </location>
</feature>
<evidence type="ECO:0000256" key="1">
    <source>
        <dbReference type="SAM" id="MobiDB-lite"/>
    </source>
</evidence>
<dbReference type="AlphaFoldDB" id="A0A822XN99"/>
<gene>
    <name evidence="2" type="ORF">HUJ06_024557</name>
</gene>
<proteinExistence type="predicted"/>
<evidence type="ECO:0000313" key="3">
    <source>
        <dbReference type="Proteomes" id="UP000607653"/>
    </source>
</evidence>
<keyword evidence="3" id="KW-1185">Reference proteome</keyword>
<accession>A0A822XN99</accession>
<dbReference type="Proteomes" id="UP000607653">
    <property type="component" value="Unassembled WGS sequence"/>
</dbReference>
<name>A0A822XN99_NELNU</name>
<protein>
    <submittedName>
        <fullName evidence="2">Uncharacterized protein</fullName>
    </submittedName>
</protein>
<reference evidence="2 3" key="1">
    <citation type="journal article" date="2020" name="Mol. Biol. Evol.">
        <title>Distinct Expression and Methylation Patterns for Genes with Different Fates following a Single Whole-Genome Duplication in Flowering Plants.</title>
        <authorList>
            <person name="Shi T."/>
            <person name="Rahmani R.S."/>
            <person name="Gugger P.F."/>
            <person name="Wang M."/>
            <person name="Li H."/>
            <person name="Zhang Y."/>
            <person name="Li Z."/>
            <person name="Wang Q."/>
            <person name="Van de Peer Y."/>
            <person name="Marchal K."/>
            <person name="Chen J."/>
        </authorList>
    </citation>
    <scope>NUCLEOTIDE SEQUENCE [LARGE SCALE GENOMIC DNA]</scope>
    <source>
        <tissue evidence="2">Leaf</tissue>
    </source>
</reference>